<evidence type="ECO:0000313" key="2">
    <source>
        <dbReference type="Proteomes" id="UP000553035"/>
    </source>
</evidence>
<dbReference type="Gene3D" id="2.60.40.1080">
    <property type="match status" value="1"/>
</dbReference>
<dbReference type="Proteomes" id="UP000553035">
    <property type="component" value="Unassembled WGS sequence"/>
</dbReference>
<dbReference type="SUPFAM" id="SSF49373">
    <property type="entry name" value="Invasin/intimin cell-adhesion fragments"/>
    <property type="match status" value="1"/>
</dbReference>
<accession>A0A7Y9VSP7</accession>
<gene>
    <name evidence="1" type="ORF">GGI52_000496</name>
</gene>
<proteinExistence type="predicted"/>
<protein>
    <recommendedName>
        <fullName evidence="3">Ig-like domain-containing protein</fullName>
    </recommendedName>
</protein>
<sequence>MFTFRRSLFPSRNELLAPLSGLYPPYFADMVIPVPGADGGINRKAYEAFEAGLFTVIDPPPGGAIGDLLEVFLNDEKVGELKVKDEHLNQRWFFFVPKDGLLPGLFTCHYVLTRAGETVPDDPSATLTLLLEIDDPAGPDKRPFEPWHSELKKVGLPQDVIDNGVTKEWADKGVPMTITPYPKMAVGDIILAMWGSVFLLPHVLTQAEVDGTAEIIVMARPEDILTAGDSAAMKIHYDVCDLVYNWSVKWSEATSVPVDAGVSRLDALIIKEADDGKIILADLDAKPVTLQILIKANDVFTAGDTLLITVIGTPIPGRPPQTFTVETIVRNPIYIHEIPVAYEFVKLFAQGTLDASYALRKQDGSPTLYSKRTFATVIGNPSLLPAPKIREVVGNILPHGISAASVVIQYSSVASGDVITLIWLGTKLNGDAYVHEQEHTVSSGEAQAGILTIYVAGEHVEVLNGGHLKLNYRVYNDATSQYGVSESDYLRVLVDTVRGTLPAPEVPEAREGVINPLLTTFAHALIKPVDWKKGDTLTYHWMGLNDYGSTTGSVPITVMTIGQPVRFRVDDSIIKASIGYSVTVTYTLLHADTGKYSYSLPLEVLIGIPLGWLPHPDVLKAVLDSLNPMDALPDGVDIECSYASMDNTLDSVVLKWKGTPGPGSSEDQEKPAQASGVVSFRLLPEVVGPNIGRSVQVSYEVRRYGLLTPSDTLTLNVLTFQDPEKDLPTPRIVQAQKSDLYVMELDADADARVEPWPFIAVRQLVWLYVEAETSTGTYRIDVLTAHEVTSAQVTQGLDARLLRSELLKLLHGSTATLICKVIFDNSGNEASAVIFPAQPLIVHQHYPFVTPVITHVKNSQSVDIPEGGLTYDKRITIEGTATRAENVDIQVNGDSKGVAPVDANSQWTLDTNLELGLQRILAIAQYDADEKISAPRTFTIAEASTPAITKVIDSIGPVGHNGSTYDKALTVNVSADPNQSLQLYDGANKIGSAIPLDANGNGTTGVTNLSERSYTLIAQAEYGDQLKSAEHIFTVKAHLPVTLTSVRHSAGELSNGGRTYDASVTVSGQVTPFYAVQIYDNNNPVGSEVPSLSNGIWTTPLPVNIGGHSVYAKAIATGLNSNTRTFTRDNLPPLNPGPTKSLHLSGFIVAQDRRPYYTPAEATFTQPASGGVGPYTYWSANTGIAVVSGATVTCLNNGTTQIYVRDARGTQAYYTLQVSGIRTMLRNDGNWRKWVDAHNYCVSRGGRLPTVNEMLAFYTLYARESFNVARLLGWPLIDDHPHNRFGAWCTDYWYFNLSGTNAHGSNVPYGRESFDLFRPTCCLYG</sequence>
<name>A0A7Y9VSP7_9PSED</name>
<comment type="caution">
    <text evidence="1">The sequence shown here is derived from an EMBL/GenBank/DDBJ whole genome shotgun (WGS) entry which is preliminary data.</text>
</comment>
<dbReference type="EMBL" id="JACCAT010000001">
    <property type="protein sequence ID" value="NYH07453.1"/>
    <property type="molecule type" value="Genomic_DNA"/>
</dbReference>
<dbReference type="Gene3D" id="2.60.40.10">
    <property type="entry name" value="Immunoglobulins"/>
    <property type="match status" value="1"/>
</dbReference>
<dbReference type="InterPro" id="IPR013783">
    <property type="entry name" value="Ig-like_fold"/>
</dbReference>
<reference evidence="1 2" key="1">
    <citation type="submission" date="2020-07" db="EMBL/GenBank/DDBJ databases">
        <title>Exploring microbial biodiversity for novel pathways involved in the catabolism of aromatic compounds derived from lignin.</title>
        <authorList>
            <person name="Elkins J."/>
        </authorList>
    </citation>
    <scope>NUCLEOTIDE SEQUENCE [LARGE SCALE GENOMIC DNA]</scope>
    <source>
        <strain evidence="1 2">VanB</strain>
    </source>
</reference>
<evidence type="ECO:0008006" key="3">
    <source>
        <dbReference type="Google" id="ProtNLM"/>
    </source>
</evidence>
<organism evidence="1 2">
    <name type="scientific">Pseudomonas moraviensis</name>
    <dbReference type="NCBI Taxonomy" id="321662"/>
    <lineage>
        <taxon>Bacteria</taxon>
        <taxon>Pseudomonadati</taxon>
        <taxon>Pseudomonadota</taxon>
        <taxon>Gammaproteobacteria</taxon>
        <taxon>Pseudomonadales</taxon>
        <taxon>Pseudomonadaceae</taxon>
        <taxon>Pseudomonas</taxon>
    </lineage>
</organism>
<dbReference type="RefSeq" id="WP_179692302.1">
    <property type="nucleotide sequence ID" value="NZ_JACCAT010000001.1"/>
</dbReference>
<dbReference type="InterPro" id="IPR008964">
    <property type="entry name" value="Invasin/intimin_cell_adhesion"/>
</dbReference>
<evidence type="ECO:0000313" key="1">
    <source>
        <dbReference type="EMBL" id="NYH07453.1"/>
    </source>
</evidence>